<gene>
    <name evidence="1" type="ORF">Pla175_45210</name>
</gene>
<evidence type="ECO:0000313" key="1">
    <source>
        <dbReference type="EMBL" id="QDU91103.1"/>
    </source>
</evidence>
<dbReference type="PROSITE" id="PS00409">
    <property type="entry name" value="PROKAR_NTER_METHYL"/>
    <property type="match status" value="1"/>
</dbReference>
<keyword evidence="2" id="KW-1185">Reference proteome</keyword>
<dbReference type="EMBL" id="CP036291">
    <property type="protein sequence ID" value="QDU91103.1"/>
    <property type="molecule type" value="Genomic_DNA"/>
</dbReference>
<dbReference type="NCBIfam" id="TIGR02532">
    <property type="entry name" value="IV_pilin_GFxxxE"/>
    <property type="match status" value="1"/>
</dbReference>
<evidence type="ECO:0000313" key="2">
    <source>
        <dbReference type="Proteomes" id="UP000317429"/>
    </source>
</evidence>
<dbReference type="InterPro" id="IPR012902">
    <property type="entry name" value="N_methyl_site"/>
</dbReference>
<organism evidence="1 2">
    <name type="scientific">Pirellulimonas nuda</name>
    <dbReference type="NCBI Taxonomy" id="2528009"/>
    <lineage>
        <taxon>Bacteria</taxon>
        <taxon>Pseudomonadati</taxon>
        <taxon>Planctomycetota</taxon>
        <taxon>Planctomycetia</taxon>
        <taxon>Pirellulales</taxon>
        <taxon>Lacipirellulaceae</taxon>
        <taxon>Pirellulimonas</taxon>
    </lineage>
</organism>
<dbReference type="RefSeq" id="WP_197527068.1">
    <property type="nucleotide sequence ID" value="NZ_CP036291.1"/>
</dbReference>
<protein>
    <recommendedName>
        <fullName evidence="3">Prepilin-type N-terminal cleavage/methylation domain-containing protein</fullName>
    </recommendedName>
</protein>
<dbReference type="KEGG" id="pnd:Pla175_45210"/>
<accession>A0A518DHZ6</accession>
<name>A0A518DHZ6_9BACT</name>
<dbReference type="Proteomes" id="UP000317429">
    <property type="component" value="Chromosome"/>
</dbReference>
<reference evidence="1 2" key="1">
    <citation type="submission" date="2019-02" db="EMBL/GenBank/DDBJ databases">
        <title>Deep-cultivation of Planctomycetes and their phenomic and genomic characterization uncovers novel biology.</title>
        <authorList>
            <person name="Wiegand S."/>
            <person name="Jogler M."/>
            <person name="Boedeker C."/>
            <person name="Pinto D."/>
            <person name="Vollmers J."/>
            <person name="Rivas-Marin E."/>
            <person name="Kohn T."/>
            <person name="Peeters S.H."/>
            <person name="Heuer A."/>
            <person name="Rast P."/>
            <person name="Oberbeckmann S."/>
            <person name="Bunk B."/>
            <person name="Jeske O."/>
            <person name="Meyerdierks A."/>
            <person name="Storesund J.E."/>
            <person name="Kallscheuer N."/>
            <person name="Luecker S."/>
            <person name="Lage O.M."/>
            <person name="Pohl T."/>
            <person name="Merkel B.J."/>
            <person name="Hornburger P."/>
            <person name="Mueller R.-W."/>
            <person name="Bruemmer F."/>
            <person name="Labrenz M."/>
            <person name="Spormann A.M."/>
            <person name="Op den Camp H."/>
            <person name="Overmann J."/>
            <person name="Amann R."/>
            <person name="Jetten M.S.M."/>
            <person name="Mascher T."/>
            <person name="Medema M.H."/>
            <person name="Devos D.P."/>
            <person name="Kaster A.-K."/>
            <person name="Ovreas L."/>
            <person name="Rohde M."/>
            <person name="Galperin M.Y."/>
            <person name="Jogler C."/>
        </authorList>
    </citation>
    <scope>NUCLEOTIDE SEQUENCE [LARGE SCALE GENOMIC DNA]</scope>
    <source>
        <strain evidence="1 2">Pla175</strain>
    </source>
</reference>
<sequence>MTRRRGLSLIELIATIAASAVLMGTATALVASLGQVDHRLRHEAASADELGRLARSIRLDLHASRAARWDEASQTLTLDGRLEYVFLPTVCRRLEAGGPAGAFRIAELSASADADPAEAGALFRIRLTRREAHKRRQEVEVVGLVGRDAPPSNPGSDP</sequence>
<proteinExistence type="predicted"/>
<dbReference type="AlphaFoldDB" id="A0A518DHZ6"/>
<evidence type="ECO:0008006" key="3">
    <source>
        <dbReference type="Google" id="ProtNLM"/>
    </source>
</evidence>